<dbReference type="Gene3D" id="3.40.50.300">
    <property type="entry name" value="P-loop containing nucleotide triphosphate hydrolases"/>
    <property type="match status" value="1"/>
</dbReference>
<keyword evidence="2" id="KW-0378">Hydrolase</keyword>
<keyword evidence="1" id="KW-0547">Nucleotide-binding</keyword>
<evidence type="ECO:0000313" key="7">
    <source>
        <dbReference type="EMBL" id="CDM97577.1"/>
    </source>
</evidence>
<dbReference type="InterPro" id="IPR027417">
    <property type="entry name" value="P-loop_NTPase"/>
</dbReference>
<proteinExistence type="inferred from homology"/>
<gene>
    <name evidence="7" type="ORF">ARTHRO_60178</name>
</gene>
<keyword evidence="3" id="KW-0143">Chaperone</keyword>
<dbReference type="InterPro" id="IPR011629">
    <property type="entry name" value="CobW-like_C"/>
</dbReference>
<protein>
    <submittedName>
        <fullName evidence="7">Cobalamin synthesis protein/P47K family protein</fullName>
    </submittedName>
</protein>
<dbReference type="InterPro" id="IPR036627">
    <property type="entry name" value="CobW-likC_sf"/>
</dbReference>
<organism evidence="7 8">
    <name type="scientific">Limnospira indica PCC 8005</name>
    <dbReference type="NCBI Taxonomy" id="376219"/>
    <lineage>
        <taxon>Bacteria</taxon>
        <taxon>Bacillati</taxon>
        <taxon>Cyanobacteriota</taxon>
        <taxon>Cyanophyceae</taxon>
        <taxon>Oscillatoriophycideae</taxon>
        <taxon>Oscillatoriales</taxon>
        <taxon>Sirenicapillariaceae</taxon>
        <taxon>Limnospira</taxon>
    </lineage>
</organism>
<dbReference type="Proteomes" id="UP000032946">
    <property type="component" value="Chromosome"/>
</dbReference>
<evidence type="ECO:0000256" key="1">
    <source>
        <dbReference type="ARBA" id="ARBA00022741"/>
    </source>
</evidence>
<dbReference type="Pfam" id="PF07683">
    <property type="entry name" value="CobW_C"/>
    <property type="match status" value="1"/>
</dbReference>
<dbReference type="InterPro" id="IPR003495">
    <property type="entry name" value="CobW/HypB/UreG_nucleotide-bd"/>
</dbReference>
<evidence type="ECO:0000256" key="2">
    <source>
        <dbReference type="ARBA" id="ARBA00022801"/>
    </source>
</evidence>
<keyword evidence="8" id="KW-1185">Reference proteome</keyword>
<evidence type="ECO:0000313" key="8">
    <source>
        <dbReference type="Proteomes" id="UP000032946"/>
    </source>
</evidence>
<dbReference type="GO" id="GO:0005737">
    <property type="term" value="C:cytoplasm"/>
    <property type="evidence" value="ECO:0007669"/>
    <property type="project" value="TreeGrafter"/>
</dbReference>
<dbReference type="InterPro" id="IPR051316">
    <property type="entry name" value="Zinc-reg_GTPase_activator"/>
</dbReference>
<dbReference type="PANTHER" id="PTHR13748">
    <property type="entry name" value="COBW-RELATED"/>
    <property type="match status" value="1"/>
</dbReference>
<evidence type="ECO:0000256" key="4">
    <source>
        <dbReference type="ARBA" id="ARBA00034320"/>
    </source>
</evidence>
<accession>A0A9P1KI91</accession>
<name>A0A9P1KI91_9CYAN</name>
<feature type="domain" description="CobW C-terminal" evidence="6">
    <location>
        <begin position="229"/>
        <end position="323"/>
    </location>
</feature>
<evidence type="ECO:0000256" key="5">
    <source>
        <dbReference type="ARBA" id="ARBA00049117"/>
    </source>
</evidence>
<evidence type="ECO:0000259" key="6">
    <source>
        <dbReference type="SMART" id="SM00833"/>
    </source>
</evidence>
<dbReference type="RefSeq" id="WP_008054565.1">
    <property type="nucleotide sequence ID" value="NZ_FO818640.1"/>
</dbReference>
<sequence>MKKSGKNLQRIPTTVLTGYLGAGKTTLLNYILTAQHGKRIAIIVNEFGEIGIDNQLVLNSDEEILEMNNGCICCTVRGDLIRIVTNLVERSEDFDYLVIETTGLADPAPVIQSFFVDEVMRSYLFLDAIVTVVDAKYIWEHWDSSEAQEQIAFADVILLNKVDLVSPPILEELEQRIRGMNAVAKIHSTQHCQLPLTKVLGVRAFDLKNALSIDPEFLDEQAHEHDPTVSSVVIQESGVVNGEKLNRWLYQLVQARGPDIFRMKGILDMDDEDRRFVFQGVHMTLDGRPGRPWKPGEVRRNELVFIGRNLDESELWHGFNECFIEPQN</sequence>
<dbReference type="AlphaFoldDB" id="A0A9P1KI91"/>
<dbReference type="GO" id="GO:0016787">
    <property type="term" value="F:hydrolase activity"/>
    <property type="evidence" value="ECO:0007669"/>
    <property type="project" value="UniProtKB-KW"/>
</dbReference>
<evidence type="ECO:0000256" key="3">
    <source>
        <dbReference type="ARBA" id="ARBA00023186"/>
    </source>
</evidence>
<comment type="catalytic activity">
    <reaction evidence="5">
        <text>GTP + H2O = GDP + phosphate + H(+)</text>
        <dbReference type="Rhea" id="RHEA:19669"/>
        <dbReference type="ChEBI" id="CHEBI:15377"/>
        <dbReference type="ChEBI" id="CHEBI:15378"/>
        <dbReference type="ChEBI" id="CHEBI:37565"/>
        <dbReference type="ChEBI" id="CHEBI:43474"/>
        <dbReference type="ChEBI" id="CHEBI:58189"/>
    </reaction>
    <physiologicalReaction direction="left-to-right" evidence="5">
        <dbReference type="Rhea" id="RHEA:19670"/>
    </physiologicalReaction>
</comment>
<reference evidence="7 8" key="1">
    <citation type="submission" date="2014-02" db="EMBL/GenBank/DDBJ databases">
        <authorList>
            <person name="Genoscope - CEA"/>
        </authorList>
    </citation>
    <scope>NUCLEOTIDE SEQUENCE [LARGE SCALE GENOMIC DNA]</scope>
    <source>
        <strain evidence="7 8">PCC 8005</strain>
    </source>
</reference>
<dbReference type="Gene3D" id="3.30.1220.10">
    <property type="entry name" value="CobW-like, C-terminal domain"/>
    <property type="match status" value="1"/>
</dbReference>
<dbReference type="SMART" id="SM00833">
    <property type="entry name" value="CobW_C"/>
    <property type="match status" value="1"/>
</dbReference>
<dbReference type="SUPFAM" id="SSF90002">
    <property type="entry name" value="Hypothetical protein YjiA, C-terminal domain"/>
    <property type="match status" value="1"/>
</dbReference>
<dbReference type="CDD" id="cd03112">
    <property type="entry name" value="CobW-like"/>
    <property type="match status" value="1"/>
</dbReference>
<dbReference type="EMBL" id="FO818640">
    <property type="protein sequence ID" value="CDM97577.1"/>
    <property type="molecule type" value="Genomic_DNA"/>
</dbReference>
<dbReference type="PANTHER" id="PTHR13748:SF62">
    <property type="entry name" value="COBW DOMAIN-CONTAINING PROTEIN"/>
    <property type="match status" value="1"/>
</dbReference>
<dbReference type="Pfam" id="PF02492">
    <property type="entry name" value="cobW"/>
    <property type="match status" value="1"/>
</dbReference>
<comment type="similarity">
    <text evidence="4">Belongs to the SIMIBI class G3E GTPase family. ZNG1 subfamily.</text>
</comment>
<dbReference type="SUPFAM" id="SSF52540">
    <property type="entry name" value="P-loop containing nucleoside triphosphate hydrolases"/>
    <property type="match status" value="1"/>
</dbReference>
<dbReference type="GO" id="GO:0000166">
    <property type="term" value="F:nucleotide binding"/>
    <property type="evidence" value="ECO:0007669"/>
    <property type="project" value="UniProtKB-KW"/>
</dbReference>